<evidence type="ECO:0000313" key="2">
    <source>
        <dbReference type="Proteomes" id="UP000037460"/>
    </source>
</evidence>
<reference evidence="2" key="1">
    <citation type="journal article" date="2015" name="PLoS Genet.">
        <title>Genome Sequence and Transcriptome Analyses of Chrysochromulina tobin: Metabolic Tools for Enhanced Algal Fitness in the Prominent Order Prymnesiales (Haptophyceae).</title>
        <authorList>
            <person name="Hovde B.T."/>
            <person name="Deodato C.R."/>
            <person name="Hunsperger H.M."/>
            <person name="Ryken S.A."/>
            <person name="Yost W."/>
            <person name="Jha R.K."/>
            <person name="Patterson J."/>
            <person name="Monnat R.J. Jr."/>
            <person name="Barlow S.B."/>
            <person name="Starkenburg S.R."/>
            <person name="Cattolico R.A."/>
        </authorList>
    </citation>
    <scope>NUCLEOTIDE SEQUENCE</scope>
    <source>
        <strain evidence="2">CCMP291</strain>
    </source>
</reference>
<protein>
    <submittedName>
        <fullName evidence="1">Uncharacterized protein</fullName>
    </submittedName>
</protein>
<dbReference type="EMBL" id="JWZX01001342">
    <property type="protein sequence ID" value="KOO34045.1"/>
    <property type="molecule type" value="Genomic_DNA"/>
</dbReference>
<dbReference type="Proteomes" id="UP000037460">
    <property type="component" value="Unassembled WGS sequence"/>
</dbReference>
<evidence type="ECO:0000313" key="1">
    <source>
        <dbReference type="EMBL" id="KOO34045.1"/>
    </source>
</evidence>
<keyword evidence="2" id="KW-1185">Reference proteome</keyword>
<gene>
    <name evidence="1" type="ORF">Ctob_013323</name>
</gene>
<comment type="caution">
    <text evidence="1">The sequence shown here is derived from an EMBL/GenBank/DDBJ whole genome shotgun (WGS) entry which is preliminary data.</text>
</comment>
<organism evidence="1 2">
    <name type="scientific">Chrysochromulina tobinii</name>
    <dbReference type="NCBI Taxonomy" id="1460289"/>
    <lineage>
        <taxon>Eukaryota</taxon>
        <taxon>Haptista</taxon>
        <taxon>Haptophyta</taxon>
        <taxon>Prymnesiophyceae</taxon>
        <taxon>Prymnesiales</taxon>
        <taxon>Chrysochromulinaceae</taxon>
        <taxon>Chrysochromulina</taxon>
    </lineage>
</organism>
<sequence>MAHEVAAESLLKSALKSNAVFALVSSTTGGFAAVRAPPTKESLLVHARDAGLSIHSLFARLPTGHFVALGTRALLGLCAEQGTSAPLLCTGYRSKPNEPHRKLLRSAQHRSVLTFAIEHF</sequence>
<dbReference type="AlphaFoldDB" id="A0A0M0K5F5"/>
<name>A0A0M0K5F5_9EUKA</name>
<accession>A0A0M0K5F5</accession>
<proteinExistence type="predicted"/>